<keyword evidence="1" id="KW-0732">Signal</keyword>
<dbReference type="InterPro" id="IPR001466">
    <property type="entry name" value="Beta-lactam-related"/>
</dbReference>
<dbReference type="GO" id="GO:0016787">
    <property type="term" value="F:hydrolase activity"/>
    <property type="evidence" value="ECO:0007669"/>
    <property type="project" value="UniProtKB-KW"/>
</dbReference>
<dbReference type="InterPro" id="IPR006311">
    <property type="entry name" value="TAT_signal"/>
</dbReference>
<dbReference type="AlphaFoldDB" id="A0AAU7CJ28"/>
<protein>
    <submittedName>
        <fullName evidence="3">Serine hydrolase domain-containing protein</fullName>
        <ecNumber evidence="3">3.1.1.103</ecNumber>
    </submittedName>
</protein>
<evidence type="ECO:0000256" key="1">
    <source>
        <dbReference type="SAM" id="SignalP"/>
    </source>
</evidence>
<organism evidence="3">
    <name type="scientific">Singulisphaera sp. Ch08</name>
    <dbReference type="NCBI Taxonomy" id="3120278"/>
    <lineage>
        <taxon>Bacteria</taxon>
        <taxon>Pseudomonadati</taxon>
        <taxon>Planctomycetota</taxon>
        <taxon>Planctomycetia</taxon>
        <taxon>Isosphaerales</taxon>
        <taxon>Isosphaeraceae</taxon>
        <taxon>Singulisphaera</taxon>
    </lineage>
</organism>
<feature type="domain" description="Beta-lactamase-related" evidence="2">
    <location>
        <begin position="56"/>
        <end position="377"/>
    </location>
</feature>
<evidence type="ECO:0000313" key="3">
    <source>
        <dbReference type="EMBL" id="XBH05019.1"/>
    </source>
</evidence>
<proteinExistence type="predicted"/>
<dbReference type="PANTHER" id="PTHR46825">
    <property type="entry name" value="D-ALANYL-D-ALANINE-CARBOXYPEPTIDASE/ENDOPEPTIDASE AMPH"/>
    <property type="match status" value="1"/>
</dbReference>
<dbReference type="PROSITE" id="PS51318">
    <property type="entry name" value="TAT"/>
    <property type="match status" value="1"/>
</dbReference>
<gene>
    <name evidence="3" type="ORF">V5E97_03090</name>
</gene>
<feature type="chain" id="PRO_5044020171" evidence="1">
    <location>
        <begin position="28"/>
        <end position="396"/>
    </location>
</feature>
<dbReference type="EMBL" id="CP155447">
    <property type="protein sequence ID" value="XBH05019.1"/>
    <property type="molecule type" value="Genomic_DNA"/>
</dbReference>
<dbReference type="EC" id="3.1.1.103" evidence="3"/>
<dbReference type="Gene3D" id="3.40.710.10">
    <property type="entry name" value="DD-peptidase/beta-lactamase superfamily"/>
    <property type="match status" value="1"/>
</dbReference>
<reference evidence="3" key="1">
    <citation type="submission" date="2024-05" db="EMBL/GenBank/DDBJ databases">
        <title>Planctomycetes of the genus Singulisphaera possess chitinolytic capabilities.</title>
        <authorList>
            <person name="Ivanova A."/>
        </authorList>
    </citation>
    <scope>NUCLEOTIDE SEQUENCE</scope>
    <source>
        <strain evidence="3">Ch08T</strain>
    </source>
</reference>
<dbReference type="Pfam" id="PF00144">
    <property type="entry name" value="Beta-lactamase"/>
    <property type="match status" value="1"/>
</dbReference>
<accession>A0AAU7CJ28</accession>
<dbReference type="SUPFAM" id="SSF56601">
    <property type="entry name" value="beta-lactamase/transpeptidase-like"/>
    <property type="match status" value="1"/>
</dbReference>
<dbReference type="InterPro" id="IPR050491">
    <property type="entry name" value="AmpC-like"/>
</dbReference>
<sequence length="396" mass="42274">MVKRRDVLRGMALAAAGCGVGVAPLFAQGPGDQSAGPTLTPVEGLPEVRVSEAINHVLAPIRDRHHLPGLIGGLVHGDRLESVGVVGIRKVGSPALFQVGDQIHLGSDTKAMTATMIGSLVDEGKLGWAATVEEVFPDQAKKLHPDFRAVTLWQLLTHRAGLPANGPWWMLKQNQSTTEQRRVLMAGMLQSAPLTKPGTKFAYSNVGYAVAGLMAEQVTGQSWETLMRQRLFEPLGMKAGGFGPPGTKGKVDQPWGHQAEGETFTPRQEDNAPALGPAGTVHCTLADWARFAGLHLRAAQGKPRLLKQETFRTLQTPPPGSEYAGGWLVVERPWAGGRALTHSGSNTMWYATLWVAPQRDLAILTATNAGGDPASDACNEAVEALVNLSQIAPDRE</sequence>
<feature type="signal peptide" evidence="1">
    <location>
        <begin position="1"/>
        <end position="27"/>
    </location>
</feature>
<name>A0AAU7CJ28_9BACT</name>
<dbReference type="RefSeq" id="WP_406697824.1">
    <property type="nucleotide sequence ID" value="NZ_CP155447.1"/>
</dbReference>
<dbReference type="PANTHER" id="PTHR46825:SF9">
    <property type="entry name" value="BETA-LACTAMASE-RELATED DOMAIN-CONTAINING PROTEIN"/>
    <property type="match status" value="1"/>
</dbReference>
<dbReference type="InterPro" id="IPR012338">
    <property type="entry name" value="Beta-lactam/transpept-like"/>
</dbReference>
<evidence type="ECO:0000259" key="2">
    <source>
        <dbReference type="Pfam" id="PF00144"/>
    </source>
</evidence>
<keyword evidence="3" id="KW-0378">Hydrolase</keyword>